<dbReference type="GO" id="GO:0005525">
    <property type="term" value="F:GTP binding"/>
    <property type="evidence" value="ECO:0007669"/>
    <property type="project" value="UniProtKB-KW"/>
</dbReference>
<dbReference type="Proteomes" id="UP000035721">
    <property type="component" value="Unassembled WGS sequence"/>
</dbReference>
<protein>
    <recommendedName>
        <fullName evidence="5">Phosphoenolpyruvate guanylyltransferase</fullName>
        <shortName evidence="5">PEP guanylyltransferase</shortName>
        <ecNumber evidence="5">2.7.7.105</ecNumber>
    </recommendedName>
</protein>
<name>A0A077M3U2_9MICO</name>
<evidence type="ECO:0000256" key="5">
    <source>
        <dbReference type="HAMAP-Rule" id="MF_02114"/>
    </source>
</evidence>
<reference evidence="6 7" key="1">
    <citation type="journal article" date="2013" name="ISME J.">
        <title>A metabolic model for members of the genus Tetrasphaera involved in enhanced biological phosphorus removal.</title>
        <authorList>
            <person name="Kristiansen R."/>
            <person name="Nguyen H.T.T."/>
            <person name="Saunders A.M."/>
            <person name="Nielsen J.L."/>
            <person name="Wimmer R."/>
            <person name="Le V.Q."/>
            <person name="McIlroy S.J."/>
            <person name="Petrovski S."/>
            <person name="Seviour R.J."/>
            <person name="Calteau A."/>
            <person name="Nielsen K.L."/>
            <person name="Nielsen P.H."/>
        </authorList>
    </citation>
    <scope>NUCLEOTIDE SEQUENCE [LARGE SCALE GENOMIC DNA]</scope>
    <source>
        <strain evidence="6 7">T1-X7</strain>
    </source>
</reference>
<dbReference type="GO" id="GO:0043814">
    <property type="term" value="F:phospholactate guanylyltransferase activity"/>
    <property type="evidence" value="ECO:0007669"/>
    <property type="project" value="InterPro"/>
</dbReference>
<keyword evidence="2 5" id="KW-0548">Nucleotidyltransferase</keyword>
<dbReference type="PANTHER" id="PTHR40392:SF1">
    <property type="entry name" value="2-PHOSPHO-L-LACTATE GUANYLYLTRANSFERASE"/>
    <property type="match status" value="1"/>
</dbReference>
<feature type="binding site" evidence="5">
    <location>
        <position position="160"/>
    </location>
    <ligand>
        <name>phosphoenolpyruvate</name>
        <dbReference type="ChEBI" id="CHEBI:58702"/>
    </ligand>
</feature>
<evidence type="ECO:0000256" key="3">
    <source>
        <dbReference type="ARBA" id="ARBA00022741"/>
    </source>
</evidence>
<dbReference type="EMBL" id="CAJB01000433">
    <property type="protein sequence ID" value="CCH80501.1"/>
    <property type="molecule type" value="Genomic_DNA"/>
</dbReference>
<organism evidence="6 7">
    <name type="scientific">Nostocoides japonicum T1-X7</name>
    <dbReference type="NCBI Taxonomy" id="1194083"/>
    <lineage>
        <taxon>Bacteria</taxon>
        <taxon>Bacillati</taxon>
        <taxon>Actinomycetota</taxon>
        <taxon>Actinomycetes</taxon>
        <taxon>Micrococcales</taxon>
        <taxon>Intrasporangiaceae</taxon>
        <taxon>Nostocoides</taxon>
    </lineage>
</organism>
<dbReference type="HAMAP" id="MF_02114">
    <property type="entry name" value="CofC"/>
    <property type="match status" value="1"/>
</dbReference>
<gene>
    <name evidence="5" type="primary">fbiD</name>
    <name evidence="6" type="ORF">BN12_970012</name>
</gene>
<comment type="pathway">
    <text evidence="5">Cofactor biosynthesis; coenzyme F420 biosynthesis.</text>
</comment>
<dbReference type="UniPathway" id="UPA00071"/>
<dbReference type="AlphaFoldDB" id="A0A077M3U2"/>
<keyword evidence="4 5" id="KW-0342">GTP-binding</keyword>
<comment type="function">
    <text evidence="5">Guanylyltransferase that catalyzes the activation of phosphoenolpyruvate (PEP) as enolpyruvoyl-2-diphospho-5'-guanosine, via the condensation of PEP with GTP. It is involved in the biosynthesis of coenzyme F420, a hydride carrier cofactor.</text>
</comment>
<evidence type="ECO:0000256" key="1">
    <source>
        <dbReference type="ARBA" id="ARBA00022679"/>
    </source>
</evidence>
<dbReference type="SUPFAM" id="SSF53448">
    <property type="entry name" value="Nucleotide-diphospho-sugar transferases"/>
    <property type="match status" value="1"/>
</dbReference>
<evidence type="ECO:0000313" key="7">
    <source>
        <dbReference type="Proteomes" id="UP000035721"/>
    </source>
</evidence>
<keyword evidence="7" id="KW-1185">Reference proteome</keyword>
<dbReference type="Gene3D" id="3.90.550.10">
    <property type="entry name" value="Spore Coat Polysaccharide Biosynthesis Protein SpsA, Chain A"/>
    <property type="match status" value="1"/>
</dbReference>
<dbReference type="InterPro" id="IPR029044">
    <property type="entry name" value="Nucleotide-diphossugar_trans"/>
</dbReference>
<evidence type="ECO:0000256" key="4">
    <source>
        <dbReference type="ARBA" id="ARBA00023134"/>
    </source>
</evidence>
<dbReference type="Pfam" id="PF01983">
    <property type="entry name" value="CofC"/>
    <property type="match status" value="1"/>
</dbReference>
<dbReference type="RefSeq" id="WP_048552584.1">
    <property type="nucleotide sequence ID" value="NZ_HF570958.1"/>
</dbReference>
<dbReference type="EC" id="2.7.7.105" evidence="5"/>
<keyword evidence="1 5" id="KW-0808">Transferase</keyword>
<dbReference type="STRING" id="1194083.BN12_970012"/>
<sequence length="215" mass="21549">MDIEPGPLSVPTWHVVVPVKGRSGAKTRLVPPPGVDRGELALAMACDALVALRRVVPVDRVVVVTSDAGLAASVRAAGAHVVADPGTGLVPAVEAGLAVLPLHVDRAVLLGDLPALRSDELAAALSAGGGQERSFVADRGDTGTTLLLARAGTPHDVHFGTGSAAAHAAAGYRPLALEVPSLRTDVDDADDLRAAVSLGCGPATTALLPDAVCSP</sequence>
<dbReference type="GO" id="GO:0052645">
    <property type="term" value="P:F420-0 metabolic process"/>
    <property type="evidence" value="ECO:0007669"/>
    <property type="project" value="UniProtKB-UniRule"/>
</dbReference>
<dbReference type="NCBIfam" id="TIGR03552">
    <property type="entry name" value="F420_cofC"/>
    <property type="match status" value="1"/>
</dbReference>
<dbReference type="PANTHER" id="PTHR40392">
    <property type="entry name" value="2-PHOSPHO-L-LACTATE GUANYLYLTRANSFERASE"/>
    <property type="match status" value="1"/>
</dbReference>
<comment type="catalytic activity">
    <reaction evidence="5">
        <text>phosphoenolpyruvate + GTP + H(+) = enolpyruvoyl-2-diphospho-5'-guanosine + diphosphate</text>
        <dbReference type="Rhea" id="RHEA:30519"/>
        <dbReference type="ChEBI" id="CHEBI:15378"/>
        <dbReference type="ChEBI" id="CHEBI:33019"/>
        <dbReference type="ChEBI" id="CHEBI:37565"/>
        <dbReference type="ChEBI" id="CHEBI:58702"/>
        <dbReference type="ChEBI" id="CHEBI:143701"/>
        <dbReference type="EC" id="2.7.7.105"/>
    </reaction>
</comment>
<dbReference type="InterPro" id="IPR002835">
    <property type="entry name" value="CofC"/>
</dbReference>
<evidence type="ECO:0000256" key="2">
    <source>
        <dbReference type="ARBA" id="ARBA00022695"/>
    </source>
</evidence>
<evidence type="ECO:0000313" key="6">
    <source>
        <dbReference type="EMBL" id="CCH80501.1"/>
    </source>
</evidence>
<feature type="binding site" evidence="5">
    <location>
        <position position="163"/>
    </location>
    <ligand>
        <name>phosphoenolpyruvate</name>
        <dbReference type="ChEBI" id="CHEBI:58702"/>
    </ligand>
</feature>
<comment type="similarity">
    <text evidence="5">Belongs to the CofC family.</text>
</comment>
<dbReference type="OrthoDB" id="9151145at2"/>
<feature type="binding site" evidence="5">
    <location>
        <position position="144"/>
    </location>
    <ligand>
        <name>phosphoenolpyruvate</name>
        <dbReference type="ChEBI" id="CHEBI:58702"/>
    </ligand>
</feature>
<keyword evidence="3 5" id="KW-0547">Nucleotide-binding</keyword>
<proteinExistence type="inferred from homology"/>
<comment type="caution">
    <text evidence="6">The sequence shown here is derived from an EMBL/GenBank/DDBJ whole genome shotgun (WGS) entry which is preliminary data.</text>
</comment>
<accession>A0A077M3U2</accession>